<proteinExistence type="predicted"/>
<dbReference type="RefSeq" id="WP_005581019.1">
    <property type="nucleotide sequence ID" value="NZ_FORO01000001.1"/>
</dbReference>
<name>A0A1I3IZV8_9EURY</name>
<feature type="transmembrane region" description="Helical" evidence="1">
    <location>
        <begin position="7"/>
        <end position="26"/>
    </location>
</feature>
<sequence>MRRPELTAWVIVAIVLSALAIPWFRWGDGTIVAGLPLWLWWHVGWLFLASVVFWLFTRRAWGIGIEPETDVTRAESGGDSP</sequence>
<dbReference type="EMBL" id="FORO01000001">
    <property type="protein sequence ID" value="SFI53562.1"/>
    <property type="molecule type" value="Genomic_DNA"/>
</dbReference>
<evidence type="ECO:0000313" key="3">
    <source>
        <dbReference type="Proteomes" id="UP000182829"/>
    </source>
</evidence>
<protein>
    <recommendedName>
        <fullName evidence="4">DUF3311 domain-containing protein</fullName>
    </recommendedName>
</protein>
<dbReference type="OrthoDB" id="295408at2157"/>
<organism evidence="2 3">
    <name type="scientific">Natronobacterium gregoryi</name>
    <dbReference type="NCBI Taxonomy" id="44930"/>
    <lineage>
        <taxon>Archaea</taxon>
        <taxon>Methanobacteriati</taxon>
        <taxon>Methanobacteriota</taxon>
        <taxon>Stenosarchaea group</taxon>
        <taxon>Halobacteria</taxon>
        <taxon>Halobacteriales</taxon>
        <taxon>Natrialbaceae</taxon>
        <taxon>Natronobacterium</taxon>
    </lineage>
</organism>
<dbReference type="Pfam" id="PF11755">
    <property type="entry name" value="DUF3311"/>
    <property type="match status" value="1"/>
</dbReference>
<feature type="transmembrane region" description="Helical" evidence="1">
    <location>
        <begin position="38"/>
        <end position="56"/>
    </location>
</feature>
<dbReference type="OMA" id="LWWHIGW"/>
<keyword evidence="1" id="KW-0472">Membrane</keyword>
<dbReference type="AlphaFoldDB" id="A0A1I3IZV8"/>
<reference evidence="2 3" key="1">
    <citation type="submission" date="2016-10" db="EMBL/GenBank/DDBJ databases">
        <authorList>
            <person name="de Groot N.N."/>
        </authorList>
    </citation>
    <scope>NUCLEOTIDE SEQUENCE [LARGE SCALE GENOMIC DNA]</scope>
    <source>
        <strain evidence="2 3">SP2</strain>
    </source>
</reference>
<evidence type="ECO:0000313" key="2">
    <source>
        <dbReference type="EMBL" id="SFI53562.1"/>
    </source>
</evidence>
<keyword evidence="1" id="KW-0812">Transmembrane</keyword>
<keyword evidence="1" id="KW-1133">Transmembrane helix</keyword>
<dbReference type="InterPro" id="IPR021741">
    <property type="entry name" value="DUF3311"/>
</dbReference>
<accession>A0A1I3IZV8</accession>
<dbReference type="GeneID" id="14210160"/>
<evidence type="ECO:0008006" key="4">
    <source>
        <dbReference type="Google" id="ProtNLM"/>
    </source>
</evidence>
<gene>
    <name evidence="2" type="ORF">SAMN05443661_101204</name>
</gene>
<dbReference type="Proteomes" id="UP000182829">
    <property type="component" value="Unassembled WGS sequence"/>
</dbReference>
<evidence type="ECO:0000256" key="1">
    <source>
        <dbReference type="SAM" id="Phobius"/>
    </source>
</evidence>